<comment type="cofactor">
    <cofactor evidence="5">
        <name>Fe cation</name>
        <dbReference type="ChEBI" id="CHEBI:24875"/>
    </cofactor>
    <text evidence="5">Binds 1 Fe cation per subunit.</text>
</comment>
<dbReference type="EMBL" id="QUZK01000022">
    <property type="protein sequence ID" value="RFF31182.1"/>
    <property type="molecule type" value="Genomic_DNA"/>
</dbReference>
<feature type="binding site" evidence="5">
    <location>
        <position position="236"/>
    </location>
    <ligand>
        <name>Fe cation</name>
        <dbReference type="ChEBI" id="CHEBI:24875"/>
    </ligand>
</feature>
<keyword evidence="7" id="KW-0670">Pyruvate</keyword>
<organism evidence="7 8">
    <name type="scientific">Wenzhouxiangella sediminis</name>
    <dbReference type="NCBI Taxonomy" id="1792836"/>
    <lineage>
        <taxon>Bacteria</taxon>
        <taxon>Pseudomonadati</taxon>
        <taxon>Pseudomonadota</taxon>
        <taxon>Gammaproteobacteria</taxon>
        <taxon>Chromatiales</taxon>
        <taxon>Wenzhouxiangellaceae</taxon>
        <taxon>Wenzhouxiangella</taxon>
    </lineage>
</organism>
<evidence type="ECO:0000313" key="8">
    <source>
        <dbReference type="Proteomes" id="UP000260351"/>
    </source>
</evidence>
<keyword evidence="7" id="KW-0223">Dioxygenase</keyword>
<dbReference type="GO" id="GO:0046872">
    <property type="term" value="F:metal ion binding"/>
    <property type="evidence" value="ECO:0007669"/>
    <property type="project" value="UniProtKB-KW"/>
</dbReference>
<dbReference type="Proteomes" id="UP000260351">
    <property type="component" value="Unassembled WGS sequence"/>
</dbReference>
<dbReference type="AlphaFoldDB" id="A0A3E1KA90"/>
<dbReference type="InterPro" id="IPR041735">
    <property type="entry name" value="4OHPhenylPyrv_dOase_C"/>
</dbReference>
<evidence type="ECO:0000256" key="2">
    <source>
        <dbReference type="ARBA" id="ARBA00022723"/>
    </source>
</evidence>
<dbReference type="CDD" id="cd08342">
    <property type="entry name" value="HPPD_N_like"/>
    <property type="match status" value="1"/>
</dbReference>
<feature type="binding site" evidence="5">
    <location>
        <position position="316"/>
    </location>
    <ligand>
        <name>Fe cation</name>
        <dbReference type="ChEBI" id="CHEBI:24875"/>
    </ligand>
</feature>
<evidence type="ECO:0000256" key="5">
    <source>
        <dbReference type="PIRSR" id="PIRSR009283-1"/>
    </source>
</evidence>
<reference evidence="7 8" key="1">
    <citation type="submission" date="2018-08" db="EMBL/GenBank/DDBJ databases">
        <title>Wenzhouxiangella salilacus sp. nov., a novel bacterium isolated from a saline lake in Xinjiang Province, China.</title>
        <authorList>
            <person name="Han S."/>
        </authorList>
    </citation>
    <scope>NUCLEOTIDE SEQUENCE [LARGE SCALE GENOMIC DNA]</scope>
    <source>
        <strain evidence="7 8">XDB06</strain>
    </source>
</reference>
<protein>
    <submittedName>
        <fullName evidence="7">4-hydroxyphenylpyruvate dioxygenase</fullName>
        <ecNumber evidence="7">1.13.11.27</ecNumber>
    </submittedName>
</protein>
<dbReference type="OrthoDB" id="9780241at2"/>
<feature type="domain" description="VOC" evidence="6">
    <location>
        <begin position="13"/>
        <end position="130"/>
    </location>
</feature>
<keyword evidence="3" id="KW-0677">Repeat</keyword>
<evidence type="ECO:0000313" key="7">
    <source>
        <dbReference type="EMBL" id="RFF31182.1"/>
    </source>
</evidence>
<feature type="binding site" evidence="5">
    <location>
        <position position="158"/>
    </location>
    <ligand>
        <name>Fe cation</name>
        <dbReference type="ChEBI" id="CHEBI:24875"/>
    </ligand>
</feature>
<comment type="caution">
    <text evidence="7">The sequence shown here is derived from an EMBL/GenBank/DDBJ whole genome shotgun (WGS) entry which is preliminary data.</text>
</comment>
<dbReference type="InterPro" id="IPR037523">
    <property type="entry name" value="VOC_core"/>
</dbReference>
<keyword evidence="2 5" id="KW-0479">Metal-binding</keyword>
<sequence>MTQSRPNPLGVEQFEFIEFAAPEPALLHDLFQQLGFTAVARHKEQPVTLYRQGGINFLVNESTDSFASDFAAAHGPCCTGFAMRVTDPKAAHEAVRAKGAKDIENKPDTLPIDVPCIEGIGGSVLYLTSGEEDVDRHFDFDPAVDRHPEGVSMNFIDHLTHNVYNGNMGQWASFYEDLFGFFEVKYFDIKGKATGLKSKAMTSPTTKIAIPINESEDPKSQINEYLDEYKGEGVQHIALYTDRIYETVEALREKGVEFLDTPDTYYDVIDERIPNHGEDVERMRKNKILIDADPNDSNKQLLQIFTKTNIGPIFFEIIQRKGNEGFGEGNFTALFEAIERDQEKRGVL</sequence>
<dbReference type="InterPro" id="IPR041736">
    <property type="entry name" value="4OHPhenylPyrv_dOase_N"/>
</dbReference>
<dbReference type="RefSeq" id="WP_116650030.1">
    <property type="nucleotide sequence ID" value="NZ_QUZK01000022.1"/>
</dbReference>
<dbReference type="PANTHER" id="PTHR11959">
    <property type="entry name" value="4-HYDROXYPHENYLPYRUVATE DIOXYGENASE"/>
    <property type="match status" value="1"/>
</dbReference>
<gene>
    <name evidence="7" type="primary">hppD</name>
    <name evidence="7" type="ORF">DZC52_05000</name>
</gene>
<dbReference type="PROSITE" id="PS51819">
    <property type="entry name" value="VOC"/>
    <property type="match status" value="2"/>
</dbReference>
<dbReference type="GO" id="GO:0003868">
    <property type="term" value="F:4-hydroxyphenylpyruvate dioxygenase activity"/>
    <property type="evidence" value="ECO:0007669"/>
    <property type="project" value="UniProtKB-EC"/>
</dbReference>
<accession>A0A3E1KA90</accession>
<evidence type="ECO:0000256" key="3">
    <source>
        <dbReference type="ARBA" id="ARBA00022737"/>
    </source>
</evidence>
<dbReference type="InterPro" id="IPR005956">
    <property type="entry name" value="4OHPhenylPyrv_dOase"/>
</dbReference>
<evidence type="ECO:0000259" key="6">
    <source>
        <dbReference type="PROSITE" id="PS51819"/>
    </source>
</evidence>
<dbReference type="InterPro" id="IPR004360">
    <property type="entry name" value="Glyas_Fos-R_dOase_dom"/>
</dbReference>
<comment type="similarity">
    <text evidence="1">Belongs to the 4HPPD family.</text>
</comment>
<keyword evidence="4 5" id="KW-0408">Iron</keyword>
<dbReference type="PIRSF" id="PIRSF009283">
    <property type="entry name" value="HPP_dOase"/>
    <property type="match status" value="1"/>
</dbReference>
<evidence type="ECO:0000256" key="1">
    <source>
        <dbReference type="ARBA" id="ARBA00005877"/>
    </source>
</evidence>
<dbReference type="GO" id="GO:0006572">
    <property type="term" value="P:L-tyrosine catabolic process"/>
    <property type="evidence" value="ECO:0007669"/>
    <property type="project" value="TreeGrafter"/>
</dbReference>
<dbReference type="PANTHER" id="PTHR11959:SF1">
    <property type="entry name" value="4-HYDROXYPHENYLPYRUVATE DIOXYGENASE"/>
    <property type="match status" value="1"/>
</dbReference>
<dbReference type="SUPFAM" id="SSF54593">
    <property type="entry name" value="Glyoxalase/Bleomycin resistance protein/Dihydroxybiphenyl dioxygenase"/>
    <property type="match status" value="1"/>
</dbReference>
<dbReference type="InterPro" id="IPR029068">
    <property type="entry name" value="Glyas_Bleomycin-R_OHBP_Dase"/>
</dbReference>
<feature type="domain" description="VOC" evidence="6">
    <location>
        <begin position="155"/>
        <end position="304"/>
    </location>
</feature>
<dbReference type="Gene3D" id="3.10.180.10">
    <property type="entry name" value="2,3-Dihydroxybiphenyl 1,2-Dioxygenase, domain 1"/>
    <property type="match status" value="2"/>
</dbReference>
<dbReference type="Pfam" id="PF14696">
    <property type="entry name" value="Glyoxalase_5"/>
    <property type="match status" value="1"/>
</dbReference>
<evidence type="ECO:0000256" key="4">
    <source>
        <dbReference type="ARBA" id="ARBA00023004"/>
    </source>
</evidence>
<name>A0A3E1KA90_9GAMM</name>
<dbReference type="CDD" id="cd07250">
    <property type="entry name" value="HPPD_C_like"/>
    <property type="match status" value="1"/>
</dbReference>
<dbReference type="NCBIfam" id="TIGR01263">
    <property type="entry name" value="4HPPD"/>
    <property type="match status" value="1"/>
</dbReference>
<dbReference type="FunFam" id="3.10.180.10:FF:000007">
    <property type="entry name" value="4-hydroxyphenylpyruvate dioxygenase"/>
    <property type="match status" value="1"/>
</dbReference>
<keyword evidence="7" id="KW-0560">Oxidoreductase</keyword>
<dbReference type="Pfam" id="PF00903">
    <property type="entry name" value="Glyoxalase"/>
    <property type="match status" value="1"/>
</dbReference>
<dbReference type="EC" id="1.13.11.27" evidence="7"/>
<proteinExistence type="inferred from homology"/>
<keyword evidence="8" id="KW-1185">Reference proteome</keyword>